<evidence type="ECO:0000313" key="4">
    <source>
        <dbReference type="Proteomes" id="UP000598820"/>
    </source>
</evidence>
<organism evidence="3 4">
    <name type="scientific">Spirosoma profusum</name>
    <dbReference type="NCBI Taxonomy" id="2771354"/>
    <lineage>
        <taxon>Bacteria</taxon>
        <taxon>Pseudomonadati</taxon>
        <taxon>Bacteroidota</taxon>
        <taxon>Cytophagia</taxon>
        <taxon>Cytophagales</taxon>
        <taxon>Cytophagaceae</taxon>
        <taxon>Spirosoma</taxon>
    </lineage>
</organism>
<dbReference type="AlphaFoldDB" id="A0A926Y1E0"/>
<dbReference type="PANTHER" id="PTHR13420">
    <property type="entry name" value="UPF0235 PROTEIN C15ORF40"/>
    <property type="match status" value="1"/>
</dbReference>
<dbReference type="InterPro" id="IPR036591">
    <property type="entry name" value="YggU-like_sf"/>
</dbReference>
<name>A0A926Y1E0_9BACT</name>
<gene>
    <name evidence="3" type="ORF">IC229_06060</name>
</gene>
<protein>
    <recommendedName>
        <fullName evidence="2">UPF0235 protein IC229_06060</fullName>
    </recommendedName>
</protein>
<dbReference type="NCBIfam" id="TIGR00251">
    <property type="entry name" value="DUF167 family protein"/>
    <property type="match status" value="1"/>
</dbReference>
<evidence type="ECO:0000256" key="1">
    <source>
        <dbReference type="ARBA" id="ARBA00010364"/>
    </source>
</evidence>
<dbReference type="RefSeq" id="WP_190886038.1">
    <property type="nucleotide sequence ID" value="NZ_JACWZY010000003.1"/>
</dbReference>
<comment type="caution">
    <text evidence="3">The sequence shown here is derived from an EMBL/GenBank/DDBJ whole genome shotgun (WGS) entry which is preliminary data.</text>
</comment>
<accession>A0A926Y1E0</accession>
<dbReference type="Pfam" id="PF02594">
    <property type="entry name" value="DUF167"/>
    <property type="match status" value="1"/>
</dbReference>
<dbReference type="SMART" id="SM01152">
    <property type="entry name" value="DUF167"/>
    <property type="match status" value="1"/>
</dbReference>
<dbReference type="EMBL" id="JACWZY010000003">
    <property type="protein sequence ID" value="MBD2700190.1"/>
    <property type="molecule type" value="Genomic_DNA"/>
</dbReference>
<dbReference type="Gene3D" id="3.30.1200.10">
    <property type="entry name" value="YggU-like"/>
    <property type="match status" value="1"/>
</dbReference>
<comment type="similarity">
    <text evidence="1 2">Belongs to the UPF0235 family.</text>
</comment>
<evidence type="ECO:0000313" key="3">
    <source>
        <dbReference type="EMBL" id="MBD2700190.1"/>
    </source>
</evidence>
<evidence type="ECO:0000256" key="2">
    <source>
        <dbReference type="HAMAP-Rule" id="MF_00634"/>
    </source>
</evidence>
<dbReference type="PANTHER" id="PTHR13420:SF7">
    <property type="entry name" value="UPF0235 PROTEIN C15ORF40"/>
    <property type="match status" value="1"/>
</dbReference>
<reference evidence="3" key="1">
    <citation type="submission" date="2020-09" db="EMBL/GenBank/DDBJ databases">
        <authorList>
            <person name="Kim M.K."/>
        </authorList>
    </citation>
    <scope>NUCLEOTIDE SEQUENCE</scope>
    <source>
        <strain evidence="3">BT702</strain>
    </source>
</reference>
<dbReference type="SUPFAM" id="SSF69786">
    <property type="entry name" value="YggU-like"/>
    <property type="match status" value="1"/>
</dbReference>
<dbReference type="HAMAP" id="MF_00634">
    <property type="entry name" value="UPF0235"/>
    <property type="match status" value="1"/>
</dbReference>
<sequence>MIVHLKVKPGSKIDRLFYDAAGQLTAKIKAPAQDGKANAYLIDYLAKQVGISKSDVTIVSGFTNPHKRIDLNVAPDRFDTFVKRLEREKRHN</sequence>
<keyword evidence="4" id="KW-1185">Reference proteome</keyword>
<dbReference type="Proteomes" id="UP000598820">
    <property type="component" value="Unassembled WGS sequence"/>
</dbReference>
<dbReference type="GO" id="GO:0005737">
    <property type="term" value="C:cytoplasm"/>
    <property type="evidence" value="ECO:0007669"/>
    <property type="project" value="TreeGrafter"/>
</dbReference>
<proteinExistence type="inferred from homology"/>
<dbReference type="InterPro" id="IPR003746">
    <property type="entry name" value="DUF167"/>
</dbReference>